<keyword evidence="5" id="KW-1133">Transmembrane helix</keyword>
<comment type="caution">
    <text evidence="8">The sequence shown here is derived from an EMBL/GenBank/DDBJ whole genome shotgun (WGS) entry which is preliminary data.</text>
</comment>
<evidence type="ECO:0000256" key="4">
    <source>
        <dbReference type="SAM" id="MobiDB-lite"/>
    </source>
</evidence>
<dbReference type="PRINTS" id="PR00260">
    <property type="entry name" value="CHEMTRNSDUCR"/>
</dbReference>
<keyword evidence="3" id="KW-0807">Transducer</keyword>
<dbReference type="GO" id="GO:0006935">
    <property type="term" value="P:chemotaxis"/>
    <property type="evidence" value="ECO:0007669"/>
    <property type="project" value="UniProtKB-KW"/>
</dbReference>
<evidence type="ECO:0000256" key="1">
    <source>
        <dbReference type="ARBA" id="ARBA00022500"/>
    </source>
</evidence>
<dbReference type="PANTHER" id="PTHR43531:SF11">
    <property type="entry name" value="METHYL-ACCEPTING CHEMOTAXIS PROTEIN 3"/>
    <property type="match status" value="1"/>
</dbReference>
<evidence type="ECO:0000313" key="9">
    <source>
        <dbReference type="Proteomes" id="UP000566813"/>
    </source>
</evidence>
<evidence type="ECO:0000313" key="8">
    <source>
        <dbReference type="EMBL" id="MBC2664692.1"/>
    </source>
</evidence>
<accession>A0A7X1KKN1</accession>
<dbReference type="SMART" id="SM00283">
    <property type="entry name" value="MA"/>
    <property type="match status" value="1"/>
</dbReference>
<dbReference type="Gene3D" id="1.10.287.950">
    <property type="entry name" value="Methyl-accepting chemotaxis protein"/>
    <property type="match status" value="1"/>
</dbReference>
<evidence type="ECO:0000256" key="5">
    <source>
        <dbReference type="SAM" id="Phobius"/>
    </source>
</evidence>
<dbReference type="PROSITE" id="PS50885">
    <property type="entry name" value="HAMP"/>
    <property type="match status" value="2"/>
</dbReference>
<evidence type="ECO:0000256" key="3">
    <source>
        <dbReference type="PROSITE-ProRule" id="PRU00284"/>
    </source>
</evidence>
<protein>
    <submittedName>
        <fullName evidence="8">Methyl-accepting chemotaxis protein</fullName>
    </submittedName>
</protein>
<feature type="compositionally biased region" description="Low complexity" evidence="4">
    <location>
        <begin position="439"/>
        <end position="449"/>
    </location>
</feature>
<dbReference type="PROSITE" id="PS50111">
    <property type="entry name" value="CHEMOTAXIS_TRANSDUC_2"/>
    <property type="match status" value="1"/>
</dbReference>
<dbReference type="GO" id="GO:0004888">
    <property type="term" value="F:transmembrane signaling receptor activity"/>
    <property type="evidence" value="ECO:0007669"/>
    <property type="project" value="InterPro"/>
</dbReference>
<dbReference type="GO" id="GO:0007165">
    <property type="term" value="P:signal transduction"/>
    <property type="evidence" value="ECO:0007669"/>
    <property type="project" value="UniProtKB-KW"/>
</dbReference>
<dbReference type="InterPro" id="IPR004090">
    <property type="entry name" value="Chemotax_Me-accpt_rcpt"/>
</dbReference>
<dbReference type="EMBL" id="JACLAW010000003">
    <property type="protein sequence ID" value="MBC2664692.1"/>
    <property type="molecule type" value="Genomic_DNA"/>
</dbReference>
<evidence type="ECO:0000259" key="7">
    <source>
        <dbReference type="PROSITE" id="PS50885"/>
    </source>
</evidence>
<gene>
    <name evidence="8" type="ORF">H7F51_04070</name>
</gene>
<feature type="transmembrane region" description="Helical" evidence="5">
    <location>
        <begin position="20"/>
        <end position="41"/>
    </location>
</feature>
<dbReference type="SUPFAM" id="SSF58104">
    <property type="entry name" value="Methyl-accepting chemotaxis protein (MCP) signaling domain"/>
    <property type="match status" value="1"/>
</dbReference>
<dbReference type="PANTHER" id="PTHR43531">
    <property type="entry name" value="PROTEIN ICFG"/>
    <property type="match status" value="1"/>
</dbReference>
<organism evidence="8 9">
    <name type="scientific">Novosphingobium flavum</name>
    <dbReference type="NCBI Taxonomy" id="1778672"/>
    <lineage>
        <taxon>Bacteria</taxon>
        <taxon>Pseudomonadati</taxon>
        <taxon>Pseudomonadota</taxon>
        <taxon>Alphaproteobacteria</taxon>
        <taxon>Sphingomonadales</taxon>
        <taxon>Sphingomonadaceae</taxon>
        <taxon>Novosphingobium</taxon>
    </lineage>
</organism>
<sequence>MFDAFVKNLPIRRKFASLKLVVVGLWLPATVVAVACSLGWLPAWAVLVVMAASGAVNLAVLHVAGELICRPYVDTVVRMEALAAGDVSSPILYADHRDCVGRMTVAMGRFRDNIEQMTGLETQQHIITTLRDHLKRLAGNDLDAAITETFPGAYDEIRVNFNAAARSLAQAIADVHSGAGSVLTGAKEISSAAADLAQRNERLAANLGETSGAMNEATGNVRQIAHQAEEAAKAVGETLGIANNGSAVVGEVIGAMETIRTSSDRIHAIIGLIDGIAFQTNLLALNAGVEAARAGEAGKGFAVVANEVRTLAQRSAEAAQDIKNLIKQSGSDVVSGVNLAQQAGQIISSLVERVGSMSQFVAEVSDSAGMQVRNLEQVNAAVKEMDRMTQQNAAMVEESTAAAASLASEAQALGTLVGAFRLPGGAQSPAGKSPKADRAAPAPMLRPAANETAPRPAEVRYVANGAPVAVESDWAEF</sequence>
<dbReference type="RefSeq" id="WP_185662968.1">
    <property type="nucleotide sequence ID" value="NZ_JACLAW010000003.1"/>
</dbReference>
<keyword evidence="9" id="KW-1185">Reference proteome</keyword>
<dbReference type="AlphaFoldDB" id="A0A7X1KKN1"/>
<dbReference type="Pfam" id="PF00015">
    <property type="entry name" value="MCPsignal"/>
    <property type="match status" value="1"/>
</dbReference>
<dbReference type="InterPro" id="IPR051310">
    <property type="entry name" value="MCP_chemotaxis"/>
</dbReference>
<dbReference type="GO" id="GO:0016020">
    <property type="term" value="C:membrane"/>
    <property type="evidence" value="ECO:0007669"/>
    <property type="project" value="InterPro"/>
</dbReference>
<keyword evidence="1" id="KW-0145">Chemotaxis</keyword>
<dbReference type="SMART" id="SM00304">
    <property type="entry name" value="HAMP"/>
    <property type="match status" value="2"/>
</dbReference>
<keyword evidence="5" id="KW-0472">Membrane</keyword>
<keyword evidence="5" id="KW-0812">Transmembrane</keyword>
<evidence type="ECO:0000256" key="2">
    <source>
        <dbReference type="ARBA" id="ARBA00029447"/>
    </source>
</evidence>
<name>A0A7X1KKN1_9SPHN</name>
<dbReference type="Proteomes" id="UP000566813">
    <property type="component" value="Unassembled WGS sequence"/>
</dbReference>
<dbReference type="InterPro" id="IPR003660">
    <property type="entry name" value="HAMP_dom"/>
</dbReference>
<feature type="domain" description="HAMP" evidence="7">
    <location>
        <begin position="66"/>
        <end position="119"/>
    </location>
</feature>
<feature type="region of interest" description="Disordered" evidence="4">
    <location>
        <begin position="425"/>
        <end position="456"/>
    </location>
</feature>
<comment type="similarity">
    <text evidence="2">Belongs to the methyl-accepting chemotaxis (MCP) protein family.</text>
</comment>
<proteinExistence type="inferred from homology"/>
<dbReference type="InterPro" id="IPR004089">
    <property type="entry name" value="MCPsignal_dom"/>
</dbReference>
<reference evidence="8 9" key="1">
    <citation type="submission" date="2020-08" db="EMBL/GenBank/DDBJ databases">
        <title>The genome sequence of type strain Novosphingobium flavum NBRC 111647.</title>
        <authorList>
            <person name="Liu Y."/>
        </authorList>
    </citation>
    <scope>NUCLEOTIDE SEQUENCE [LARGE SCALE GENOMIC DNA]</scope>
    <source>
        <strain evidence="8 9">NBRC 111647</strain>
    </source>
</reference>
<feature type="domain" description="Methyl-accepting transducer" evidence="6">
    <location>
        <begin position="178"/>
        <end position="407"/>
    </location>
</feature>
<dbReference type="CDD" id="cd11386">
    <property type="entry name" value="MCP_signal"/>
    <property type="match status" value="1"/>
</dbReference>
<evidence type="ECO:0000259" key="6">
    <source>
        <dbReference type="PROSITE" id="PS50111"/>
    </source>
</evidence>
<feature type="domain" description="HAMP" evidence="7">
    <location>
        <begin position="121"/>
        <end position="173"/>
    </location>
</feature>